<protein>
    <submittedName>
        <fullName evidence="2">Uncharacterized protein</fullName>
    </submittedName>
</protein>
<evidence type="ECO:0000313" key="2">
    <source>
        <dbReference type="EMBL" id="KAF7372062.1"/>
    </source>
</evidence>
<dbReference type="EMBL" id="JACAZI010000001">
    <property type="protein sequence ID" value="KAF7372062.1"/>
    <property type="molecule type" value="Genomic_DNA"/>
</dbReference>
<name>A0A8H6Z726_9AGAR</name>
<feature type="compositionally biased region" description="Basic and acidic residues" evidence="1">
    <location>
        <begin position="219"/>
        <end position="231"/>
    </location>
</feature>
<dbReference type="AlphaFoldDB" id="A0A8H6Z726"/>
<feature type="region of interest" description="Disordered" evidence="1">
    <location>
        <begin position="219"/>
        <end position="298"/>
    </location>
</feature>
<sequence length="298" mass="33660">MCSKRLQTSKEFQAVILQRLDIMETSHGQRISDLERVLCNIQRAWTNVEQMERYPHKTFEDRNDHEKVESNEKRPKIVKAQSKMEEVEPWEVKEKQGFMTPRPKQKTGIVVNISDDSDGESEEIRVQEAVKASSKVIASRGQTGIRMQVKKPALNAWAANEPKPDKGGVLSQDTDFAVDVEDFESNGTPQLEKPVAPQTSKKVQKDRVYSEYLIARKKWETTRTQMKEQGKRFGWGPPPTKPRLATRTQPRVLPGEAENANVGDEHKHTSVDDGASPSNASSQQEGSDTGLGFESEEE</sequence>
<evidence type="ECO:0000256" key="1">
    <source>
        <dbReference type="SAM" id="MobiDB-lite"/>
    </source>
</evidence>
<reference evidence="2" key="1">
    <citation type="submission" date="2020-05" db="EMBL/GenBank/DDBJ databases">
        <title>Mycena genomes resolve the evolution of fungal bioluminescence.</title>
        <authorList>
            <person name="Tsai I.J."/>
        </authorList>
    </citation>
    <scope>NUCLEOTIDE SEQUENCE</scope>
    <source>
        <strain evidence="2">CCC161011</strain>
    </source>
</reference>
<keyword evidence="3" id="KW-1185">Reference proteome</keyword>
<feature type="region of interest" description="Disordered" evidence="1">
    <location>
        <begin position="182"/>
        <end position="204"/>
    </location>
</feature>
<accession>A0A8H6Z726</accession>
<gene>
    <name evidence="2" type="ORF">MVEN_00064500</name>
</gene>
<feature type="compositionally biased region" description="Polar residues" evidence="1">
    <location>
        <begin position="276"/>
        <end position="287"/>
    </location>
</feature>
<dbReference type="Proteomes" id="UP000620124">
    <property type="component" value="Unassembled WGS sequence"/>
</dbReference>
<organism evidence="2 3">
    <name type="scientific">Mycena venus</name>
    <dbReference type="NCBI Taxonomy" id="2733690"/>
    <lineage>
        <taxon>Eukaryota</taxon>
        <taxon>Fungi</taxon>
        <taxon>Dikarya</taxon>
        <taxon>Basidiomycota</taxon>
        <taxon>Agaricomycotina</taxon>
        <taxon>Agaricomycetes</taxon>
        <taxon>Agaricomycetidae</taxon>
        <taxon>Agaricales</taxon>
        <taxon>Marasmiineae</taxon>
        <taxon>Mycenaceae</taxon>
        <taxon>Mycena</taxon>
    </lineage>
</organism>
<comment type="caution">
    <text evidence="2">The sequence shown here is derived from an EMBL/GenBank/DDBJ whole genome shotgun (WGS) entry which is preliminary data.</text>
</comment>
<proteinExistence type="predicted"/>
<evidence type="ECO:0000313" key="3">
    <source>
        <dbReference type="Proteomes" id="UP000620124"/>
    </source>
</evidence>